<dbReference type="SUPFAM" id="SSF56784">
    <property type="entry name" value="HAD-like"/>
    <property type="match status" value="1"/>
</dbReference>
<reference evidence="1 2" key="1">
    <citation type="journal article" date="2016" name="Nat. Commun.">
        <title>Thousands of microbial genomes shed light on interconnected biogeochemical processes in an aquifer system.</title>
        <authorList>
            <person name="Anantharaman K."/>
            <person name="Brown C.T."/>
            <person name="Hug L.A."/>
            <person name="Sharon I."/>
            <person name="Castelle C.J."/>
            <person name="Probst A.J."/>
            <person name="Thomas B.C."/>
            <person name="Singh A."/>
            <person name="Wilkins M.J."/>
            <person name="Karaoz U."/>
            <person name="Brodie E.L."/>
            <person name="Williams K.H."/>
            <person name="Hubbard S.S."/>
            <person name="Banfield J.F."/>
        </authorList>
    </citation>
    <scope>NUCLEOTIDE SEQUENCE [LARGE SCALE GENOMIC DNA]</scope>
</reference>
<dbReference type="InterPro" id="IPR023198">
    <property type="entry name" value="PGP-like_dom2"/>
</dbReference>
<dbReference type="Gene3D" id="3.40.50.1000">
    <property type="entry name" value="HAD superfamily/HAD-like"/>
    <property type="match status" value="1"/>
</dbReference>
<organism evidence="1 2">
    <name type="scientific">Candidatus Raymondbacteria bacterium RIFOXYD12_FULL_49_13</name>
    <dbReference type="NCBI Taxonomy" id="1817890"/>
    <lineage>
        <taxon>Bacteria</taxon>
        <taxon>Raymondiibacteriota</taxon>
    </lineage>
</organism>
<dbReference type="InterPro" id="IPR036412">
    <property type="entry name" value="HAD-like_sf"/>
</dbReference>
<sequence>MADPQKDLKKLKPSREFFIGIDSDGCAFDTMEIKHKECFCPSVIKYFGLQAVSKYAREAFEFVNLYSRERGKNRFPALISMLDLLRERPEIKARKVKVPELKRLRKWIKEETRLGNGALKKVVQTTNDPELKQALMWSEDVNARIADMVHGVPPFPFVRECLKKAASKADMMVVSQTPIEALTREWQEHGIDRFIRVIAGQEHGTKTEHIALAARDKYPSEKILMIGDA</sequence>
<dbReference type="EMBL" id="MFYX01000068">
    <property type="protein sequence ID" value="OGK04561.1"/>
    <property type="molecule type" value="Genomic_DNA"/>
</dbReference>
<gene>
    <name evidence="1" type="ORF">A2519_19755</name>
</gene>
<comment type="caution">
    <text evidence="1">The sequence shown here is derived from an EMBL/GenBank/DDBJ whole genome shotgun (WGS) entry which is preliminary data.</text>
</comment>
<dbReference type="Gene3D" id="1.10.150.240">
    <property type="entry name" value="Putative phosphatase, domain 2"/>
    <property type="match status" value="1"/>
</dbReference>
<name>A0A1F7FD85_UNCRA</name>
<protein>
    <submittedName>
        <fullName evidence="1">Haloacid dehalogenase</fullName>
    </submittedName>
</protein>
<feature type="non-terminal residue" evidence="1">
    <location>
        <position position="229"/>
    </location>
</feature>
<accession>A0A1F7FD85</accession>
<dbReference type="AlphaFoldDB" id="A0A1F7FD85"/>
<dbReference type="Proteomes" id="UP000179243">
    <property type="component" value="Unassembled WGS sequence"/>
</dbReference>
<proteinExistence type="predicted"/>
<dbReference type="InterPro" id="IPR023214">
    <property type="entry name" value="HAD_sf"/>
</dbReference>
<evidence type="ECO:0000313" key="1">
    <source>
        <dbReference type="EMBL" id="OGK04561.1"/>
    </source>
</evidence>
<evidence type="ECO:0000313" key="2">
    <source>
        <dbReference type="Proteomes" id="UP000179243"/>
    </source>
</evidence>